<dbReference type="InterPro" id="IPR029044">
    <property type="entry name" value="Nucleotide-diphossugar_trans"/>
</dbReference>
<accession>A0AA37WE34</accession>
<name>A0AA37WE34_9BACT</name>
<dbReference type="RefSeq" id="WP_235292632.1">
    <property type="nucleotide sequence ID" value="NZ_BSOH01000001.1"/>
</dbReference>
<dbReference type="EMBL" id="BSOH01000001">
    <property type="protein sequence ID" value="GLR15735.1"/>
    <property type="molecule type" value="Genomic_DNA"/>
</dbReference>
<dbReference type="AlphaFoldDB" id="A0AA37WE34"/>
<keyword evidence="2" id="KW-0808">Transferase</keyword>
<dbReference type="PANTHER" id="PTHR43685:SF3">
    <property type="entry name" value="SLR2126 PROTEIN"/>
    <property type="match status" value="1"/>
</dbReference>
<dbReference type="SUPFAM" id="SSF53448">
    <property type="entry name" value="Nucleotide-diphospho-sugar transferases"/>
    <property type="match status" value="1"/>
</dbReference>
<dbReference type="GO" id="GO:0016740">
    <property type="term" value="F:transferase activity"/>
    <property type="evidence" value="ECO:0007669"/>
    <property type="project" value="UniProtKB-KW"/>
</dbReference>
<protein>
    <submittedName>
        <fullName evidence="2">Glycosyl transferase</fullName>
    </submittedName>
</protein>
<evidence type="ECO:0000259" key="1">
    <source>
        <dbReference type="Pfam" id="PF00535"/>
    </source>
</evidence>
<feature type="domain" description="Glycosyltransferase 2-like" evidence="1">
    <location>
        <begin position="3"/>
        <end position="156"/>
    </location>
</feature>
<reference evidence="2" key="1">
    <citation type="journal article" date="2014" name="Int. J. Syst. Evol. Microbiol.">
        <title>Complete genome sequence of Corynebacterium casei LMG S-19264T (=DSM 44701T), isolated from a smear-ripened cheese.</title>
        <authorList>
            <consortium name="US DOE Joint Genome Institute (JGI-PGF)"/>
            <person name="Walter F."/>
            <person name="Albersmeier A."/>
            <person name="Kalinowski J."/>
            <person name="Ruckert C."/>
        </authorList>
    </citation>
    <scope>NUCLEOTIDE SEQUENCE</scope>
    <source>
        <strain evidence="2">NBRC 108769</strain>
    </source>
</reference>
<keyword evidence="3" id="KW-1185">Reference proteome</keyword>
<gene>
    <name evidence="2" type="ORF">GCM10007940_03500</name>
</gene>
<proteinExistence type="predicted"/>
<sequence length="300" mass="35004">MISVLVPIFNFEVLKLIQELNSQCQSANIPYEIVCYDDCSNEFYRKANRSLDAEFGVSYVELSENMGRAKIRNWLAKNARYDNLIFLDCDSEIKNPNFISNYIEHINTASIIYGGRNYDPNKPEDEKKILHWTYGRKRESLKLKSRIKIPYRSFQTNNFMVDRALILSHPFDESIKDYGYEDSLFATTLKNEGIPIKHIENPLIHKGVEENEDFLNKSKLAAENLAILYRDDSLTDTKMVAFHEKLKKIGFNSLLHNLIRRKKGWILKNLYSSKPNLILFDLYRYDVFISKLNALDTSSS</sequence>
<dbReference type="InterPro" id="IPR001173">
    <property type="entry name" value="Glyco_trans_2-like"/>
</dbReference>
<reference evidence="2" key="2">
    <citation type="submission" date="2023-01" db="EMBL/GenBank/DDBJ databases">
        <title>Draft genome sequence of Portibacter lacus strain NBRC 108769.</title>
        <authorList>
            <person name="Sun Q."/>
            <person name="Mori K."/>
        </authorList>
    </citation>
    <scope>NUCLEOTIDE SEQUENCE</scope>
    <source>
        <strain evidence="2">NBRC 108769</strain>
    </source>
</reference>
<dbReference type="PANTHER" id="PTHR43685">
    <property type="entry name" value="GLYCOSYLTRANSFERASE"/>
    <property type="match status" value="1"/>
</dbReference>
<organism evidence="2 3">
    <name type="scientific">Portibacter lacus</name>
    <dbReference type="NCBI Taxonomy" id="1099794"/>
    <lineage>
        <taxon>Bacteria</taxon>
        <taxon>Pseudomonadati</taxon>
        <taxon>Bacteroidota</taxon>
        <taxon>Saprospiria</taxon>
        <taxon>Saprospirales</taxon>
        <taxon>Haliscomenobacteraceae</taxon>
        <taxon>Portibacter</taxon>
    </lineage>
</organism>
<evidence type="ECO:0000313" key="3">
    <source>
        <dbReference type="Proteomes" id="UP001156666"/>
    </source>
</evidence>
<comment type="caution">
    <text evidence="2">The sequence shown here is derived from an EMBL/GenBank/DDBJ whole genome shotgun (WGS) entry which is preliminary data.</text>
</comment>
<dbReference type="Pfam" id="PF00535">
    <property type="entry name" value="Glycos_transf_2"/>
    <property type="match status" value="1"/>
</dbReference>
<evidence type="ECO:0000313" key="2">
    <source>
        <dbReference type="EMBL" id="GLR15735.1"/>
    </source>
</evidence>
<dbReference type="Gene3D" id="3.90.550.10">
    <property type="entry name" value="Spore Coat Polysaccharide Biosynthesis Protein SpsA, Chain A"/>
    <property type="match status" value="1"/>
</dbReference>
<dbReference type="InterPro" id="IPR050834">
    <property type="entry name" value="Glycosyltransf_2"/>
</dbReference>
<dbReference type="Proteomes" id="UP001156666">
    <property type="component" value="Unassembled WGS sequence"/>
</dbReference>